<proteinExistence type="predicted"/>
<sequence>MARSSMRPYNVSAPSSYPTHQQQSSRSSYPTFLSFQQTVILQATCALRDICWSLYSDPEIRANIFKSILLNSLSLTSIYTFDLLLQPLVRDHPSWLHRNVGWFYQVLWLLPVVGVSFYLNSTWCNLIAKRTFILQHGSRAAQQQPATYTGMLTMLATSAYRAVMVLTSIIVSFALGSIPYAGPAIGFVFLCWVDAYYCFEFIWVARGLSLSRRVRHLEERWAYYFAFGLPSAAICTWGSGLANAALFALMFPAFIIMAMHAKPIPQDPYNPIPNTASDSVDVVRYPSPYLPIRVPVFAVVIWLNDRIVQVLSVSGSGGTQRHHRTLSDSSEQVEEGARTEMKAFGTSPRVAVPRRPVGSAQNGGKVYTSGRRKAD</sequence>
<protein>
    <submittedName>
        <fullName evidence="1">Etoposide-induced protein 2.4-domain-containing protein</fullName>
    </submittedName>
</protein>
<organism evidence="1 2">
    <name type="scientific">Hygrophoropsis aurantiaca</name>
    <dbReference type="NCBI Taxonomy" id="72124"/>
    <lineage>
        <taxon>Eukaryota</taxon>
        <taxon>Fungi</taxon>
        <taxon>Dikarya</taxon>
        <taxon>Basidiomycota</taxon>
        <taxon>Agaricomycotina</taxon>
        <taxon>Agaricomycetes</taxon>
        <taxon>Agaricomycetidae</taxon>
        <taxon>Boletales</taxon>
        <taxon>Coniophorineae</taxon>
        <taxon>Hygrophoropsidaceae</taxon>
        <taxon>Hygrophoropsis</taxon>
    </lineage>
</organism>
<gene>
    <name evidence="1" type="ORF">BJ138DRAFT_1233172</name>
</gene>
<evidence type="ECO:0000313" key="1">
    <source>
        <dbReference type="EMBL" id="KAH7912123.1"/>
    </source>
</evidence>
<dbReference type="Proteomes" id="UP000790377">
    <property type="component" value="Unassembled WGS sequence"/>
</dbReference>
<accession>A0ACB8AGM4</accession>
<name>A0ACB8AGM4_9AGAM</name>
<keyword evidence="2" id="KW-1185">Reference proteome</keyword>
<evidence type="ECO:0000313" key="2">
    <source>
        <dbReference type="Proteomes" id="UP000790377"/>
    </source>
</evidence>
<dbReference type="EMBL" id="MU267658">
    <property type="protein sequence ID" value="KAH7912123.1"/>
    <property type="molecule type" value="Genomic_DNA"/>
</dbReference>
<reference evidence="1" key="1">
    <citation type="journal article" date="2021" name="New Phytol.">
        <title>Evolutionary innovations through gain and loss of genes in the ectomycorrhizal Boletales.</title>
        <authorList>
            <person name="Wu G."/>
            <person name="Miyauchi S."/>
            <person name="Morin E."/>
            <person name="Kuo A."/>
            <person name="Drula E."/>
            <person name="Varga T."/>
            <person name="Kohler A."/>
            <person name="Feng B."/>
            <person name="Cao Y."/>
            <person name="Lipzen A."/>
            <person name="Daum C."/>
            <person name="Hundley H."/>
            <person name="Pangilinan J."/>
            <person name="Johnson J."/>
            <person name="Barry K."/>
            <person name="LaButti K."/>
            <person name="Ng V."/>
            <person name="Ahrendt S."/>
            <person name="Min B."/>
            <person name="Choi I.G."/>
            <person name="Park H."/>
            <person name="Plett J.M."/>
            <person name="Magnuson J."/>
            <person name="Spatafora J.W."/>
            <person name="Nagy L.G."/>
            <person name="Henrissat B."/>
            <person name="Grigoriev I.V."/>
            <person name="Yang Z.L."/>
            <person name="Xu J."/>
            <person name="Martin F.M."/>
        </authorList>
    </citation>
    <scope>NUCLEOTIDE SEQUENCE</scope>
    <source>
        <strain evidence="1">ATCC 28755</strain>
    </source>
</reference>
<comment type="caution">
    <text evidence="1">The sequence shown here is derived from an EMBL/GenBank/DDBJ whole genome shotgun (WGS) entry which is preliminary data.</text>
</comment>